<dbReference type="Gene3D" id="2.160.20.10">
    <property type="entry name" value="Single-stranded right-handed beta-helix, Pectin lyase-like"/>
    <property type="match status" value="1"/>
</dbReference>
<protein>
    <recommendedName>
        <fullName evidence="3">Right-handed parallel beta-helix repeat-containing protein</fullName>
    </recommendedName>
</protein>
<reference evidence="1 2" key="1">
    <citation type="submission" date="2022-10" db="EMBL/GenBank/DDBJ databases">
        <title>Kaistella sp. BT-6-1-3.</title>
        <authorList>
            <person name="Ai J."/>
            <person name="Deng Z."/>
        </authorList>
    </citation>
    <scope>NUCLEOTIDE SEQUENCE [LARGE SCALE GENOMIC DNA]</scope>
    <source>
        <strain evidence="1 2">BT6-1-3</strain>
    </source>
</reference>
<dbReference type="SMART" id="SM00710">
    <property type="entry name" value="PbH1"/>
    <property type="match status" value="4"/>
</dbReference>
<evidence type="ECO:0000313" key="2">
    <source>
        <dbReference type="Proteomes" id="UP001209107"/>
    </source>
</evidence>
<proteinExistence type="predicted"/>
<accession>A0ABT3JJ60</accession>
<evidence type="ECO:0000313" key="1">
    <source>
        <dbReference type="EMBL" id="MCW4450823.1"/>
    </source>
</evidence>
<dbReference type="InterPro" id="IPR006626">
    <property type="entry name" value="PbH1"/>
</dbReference>
<dbReference type="Proteomes" id="UP001209107">
    <property type="component" value="Unassembled WGS sequence"/>
</dbReference>
<keyword evidence="2" id="KW-1185">Reference proteome</keyword>
<dbReference type="SUPFAM" id="SSF51126">
    <property type="entry name" value="Pectin lyase-like"/>
    <property type="match status" value="1"/>
</dbReference>
<evidence type="ECO:0008006" key="3">
    <source>
        <dbReference type="Google" id="ProtNLM"/>
    </source>
</evidence>
<dbReference type="EMBL" id="JAPCHZ010000001">
    <property type="protein sequence ID" value="MCW4450823.1"/>
    <property type="molecule type" value="Genomic_DNA"/>
</dbReference>
<comment type="caution">
    <text evidence="1">The sequence shown here is derived from an EMBL/GenBank/DDBJ whole genome shotgun (WGS) entry which is preliminary data.</text>
</comment>
<name>A0ABT3JJ60_9FLAO</name>
<gene>
    <name evidence="1" type="ORF">OK344_01205</name>
</gene>
<dbReference type="InterPro" id="IPR012334">
    <property type="entry name" value="Pectin_lyas_fold"/>
</dbReference>
<sequence length="416" mass="45667">MHSVFKMKIKSLLLGLILIFVNCSTLSKYSAIDGSNFKDDTKSLQDKINGLASNGILDGGNKTYHVTSLWLKSNMTIQNMTLISIPTSISDVSVINIGNDLESNIYNKSGVARSSIEISRINGGFKNITIKNIKIDGNRSAQKKLDFASRDGGKHGIIVKGFCTNLNIIDVNIKNCATDGIALYRGLHTNLDSGKELFAIKNVTLRNVTSSYNRRHGGSGESIDGLIMENCKFQNNGLTINGGKVEGDIGAIYNGNLYGNGWDMEGYGLGSGMRNIEIINTEFTKNMGGGIVFYDIADSRNGNFIGRGNITLDNCKIDAGVKNPTGYFALVFSSTIEHKKNKIKLFSGVKVLNCTLYGKLLLRSVNDIDLSNTKIINETDHIQGLLDNVSNLTYKQRTSEKSNLFSWDKYDYINVK</sequence>
<dbReference type="InterPro" id="IPR011050">
    <property type="entry name" value="Pectin_lyase_fold/virulence"/>
</dbReference>
<organism evidence="1 2">
    <name type="scientific">Kaistella yananensis</name>
    <dbReference type="NCBI Taxonomy" id="2989820"/>
    <lineage>
        <taxon>Bacteria</taxon>
        <taxon>Pseudomonadati</taxon>
        <taxon>Bacteroidota</taxon>
        <taxon>Flavobacteriia</taxon>
        <taxon>Flavobacteriales</taxon>
        <taxon>Weeksellaceae</taxon>
        <taxon>Chryseobacterium group</taxon>
        <taxon>Kaistella</taxon>
    </lineage>
</organism>
<dbReference type="RefSeq" id="WP_265143071.1">
    <property type="nucleotide sequence ID" value="NZ_JAPCHZ010000001.1"/>
</dbReference>